<comment type="subcellular location">
    <subcellularLocation>
        <location evidence="3">Cytoplasm</location>
    </subcellularLocation>
</comment>
<dbReference type="GO" id="GO:0005829">
    <property type="term" value="C:cytosol"/>
    <property type="evidence" value="ECO:0007669"/>
    <property type="project" value="TreeGrafter"/>
</dbReference>
<evidence type="ECO:0000313" key="7">
    <source>
        <dbReference type="Proteomes" id="UP000236745"/>
    </source>
</evidence>
<evidence type="ECO:0000256" key="3">
    <source>
        <dbReference type="HAMAP-Rule" id="MF_01077"/>
    </source>
</evidence>
<dbReference type="SUPFAM" id="SSF74942">
    <property type="entry name" value="YhbC-like, C-terminal domain"/>
    <property type="match status" value="1"/>
</dbReference>
<dbReference type="CDD" id="cd01734">
    <property type="entry name" value="YlxS_C"/>
    <property type="match status" value="1"/>
</dbReference>
<sequence>MGPFVTHFLFWAYVKVGLSVSAKLKHLQELIEPAVAALDLELWGVEFHSAGQNSLLRIYIDGPEGVSVDDCARVSHQVSGILDVEDPITEHYTLEVSSPGMDRPLYTLKHFEAYRGHKVQIKLRVPFEGRRKFSGLLNGVEGDEVLLIVDNEEYLLPIDYIDRANVVPQV</sequence>
<dbReference type="Gene3D" id="3.30.300.70">
    <property type="entry name" value="RimP-like superfamily, N-terminal"/>
    <property type="match status" value="1"/>
</dbReference>
<feature type="domain" description="Ribosome maturation factor RimP N-terminal" evidence="4">
    <location>
        <begin position="30"/>
        <end position="102"/>
    </location>
</feature>
<dbReference type="InterPro" id="IPR003728">
    <property type="entry name" value="Ribosome_maturation_RimP"/>
</dbReference>
<keyword evidence="7" id="KW-1185">Reference proteome</keyword>
<dbReference type="GO" id="GO:0000028">
    <property type="term" value="P:ribosomal small subunit assembly"/>
    <property type="evidence" value="ECO:0007669"/>
    <property type="project" value="TreeGrafter"/>
</dbReference>
<accession>A0A1H6D703</accession>
<name>A0A1H6D703_9GAMM</name>
<dbReference type="EMBL" id="FNVQ01000005">
    <property type="protein sequence ID" value="SEG80525.1"/>
    <property type="molecule type" value="Genomic_DNA"/>
</dbReference>
<dbReference type="NCBIfam" id="NF000927">
    <property type="entry name" value="PRK00092.1-1"/>
    <property type="match status" value="1"/>
</dbReference>
<dbReference type="Gene3D" id="2.30.30.180">
    <property type="entry name" value="Ribosome maturation factor RimP, C-terminal domain"/>
    <property type="match status" value="1"/>
</dbReference>
<proteinExistence type="inferred from homology"/>
<comment type="similarity">
    <text evidence="3">Belongs to the RimP family.</text>
</comment>
<dbReference type="PANTHER" id="PTHR33867">
    <property type="entry name" value="RIBOSOME MATURATION FACTOR RIMP"/>
    <property type="match status" value="1"/>
</dbReference>
<dbReference type="HAMAP" id="MF_01077">
    <property type="entry name" value="RimP"/>
    <property type="match status" value="1"/>
</dbReference>
<dbReference type="Pfam" id="PF02576">
    <property type="entry name" value="RimP_N"/>
    <property type="match status" value="1"/>
</dbReference>
<dbReference type="InterPro" id="IPR036847">
    <property type="entry name" value="RimP_C_sf"/>
</dbReference>
<evidence type="ECO:0000256" key="2">
    <source>
        <dbReference type="ARBA" id="ARBA00022517"/>
    </source>
</evidence>
<evidence type="ECO:0000259" key="4">
    <source>
        <dbReference type="Pfam" id="PF02576"/>
    </source>
</evidence>
<dbReference type="GO" id="GO:0006412">
    <property type="term" value="P:translation"/>
    <property type="evidence" value="ECO:0007669"/>
    <property type="project" value="TreeGrafter"/>
</dbReference>
<protein>
    <recommendedName>
        <fullName evidence="3">Ribosome maturation factor RimP</fullName>
    </recommendedName>
</protein>
<dbReference type="Pfam" id="PF17384">
    <property type="entry name" value="DUF150_C"/>
    <property type="match status" value="1"/>
</dbReference>
<dbReference type="InterPro" id="IPR035956">
    <property type="entry name" value="RimP_N_sf"/>
</dbReference>
<evidence type="ECO:0000313" key="6">
    <source>
        <dbReference type="EMBL" id="SEG80525.1"/>
    </source>
</evidence>
<feature type="domain" description="Ribosome maturation factor RimP C-terminal" evidence="5">
    <location>
        <begin position="105"/>
        <end position="169"/>
    </location>
</feature>
<dbReference type="SUPFAM" id="SSF75420">
    <property type="entry name" value="YhbC-like, N-terminal domain"/>
    <property type="match status" value="1"/>
</dbReference>
<dbReference type="FunFam" id="3.30.300.70:FF:000001">
    <property type="entry name" value="Ribosome maturation factor RimP"/>
    <property type="match status" value="1"/>
</dbReference>
<comment type="function">
    <text evidence="3">Required for maturation of 30S ribosomal subunits.</text>
</comment>
<dbReference type="PANTHER" id="PTHR33867:SF1">
    <property type="entry name" value="RIBOSOME MATURATION FACTOR RIMP"/>
    <property type="match status" value="1"/>
</dbReference>
<evidence type="ECO:0000259" key="5">
    <source>
        <dbReference type="Pfam" id="PF17384"/>
    </source>
</evidence>
<keyword evidence="1 3" id="KW-0963">Cytoplasm</keyword>
<dbReference type="Proteomes" id="UP000236745">
    <property type="component" value="Unassembled WGS sequence"/>
</dbReference>
<dbReference type="InterPro" id="IPR028989">
    <property type="entry name" value="RimP_N"/>
</dbReference>
<dbReference type="AlphaFoldDB" id="A0A1H6D703"/>
<evidence type="ECO:0000256" key="1">
    <source>
        <dbReference type="ARBA" id="ARBA00022490"/>
    </source>
</evidence>
<keyword evidence="2 3" id="KW-0690">Ribosome biogenesis</keyword>
<reference evidence="6 7" key="1">
    <citation type="submission" date="2016-10" db="EMBL/GenBank/DDBJ databases">
        <authorList>
            <person name="de Groot N.N."/>
        </authorList>
    </citation>
    <scope>NUCLEOTIDE SEQUENCE [LARGE SCALE GENOMIC DNA]</scope>
    <source>
        <strain evidence="6 7">DSM 22012</strain>
    </source>
</reference>
<gene>
    <name evidence="3" type="primary">rimP</name>
    <name evidence="6" type="ORF">SAMN05444390_10537</name>
</gene>
<dbReference type="InterPro" id="IPR028998">
    <property type="entry name" value="RimP_C"/>
</dbReference>
<organism evidence="6 7">
    <name type="scientific">Marinobacterium lutimaris</name>
    <dbReference type="NCBI Taxonomy" id="568106"/>
    <lineage>
        <taxon>Bacteria</taxon>
        <taxon>Pseudomonadati</taxon>
        <taxon>Pseudomonadota</taxon>
        <taxon>Gammaproteobacteria</taxon>
        <taxon>Oceanospirillales</taxon>
        <taxon>Oceanospirillaceae</taxon>
        <taxon>Marinobacterium</taxon>
    </lineage>
</organism>